<dbReference type="Pfam" id="PF13356">
    <property type="entry name" value="Arm-DNA-bind_3"/>
    <property type="match status" value="1"/>
</dbReference>
<protein>
    <recommendedName>
        <fullName evidence="3">Integrase DNA-binding domain-containing protein</fullName>
    </recommendedName>
</protein>
<dbReference type="Gene3D" id="3.30.160.390">
    <property type="entry name" value="Integrase, DNA-binding domain"/>
    <property type="match status" value="1"/>
</dbReference>
<dbReference type="AlphaFoldDB" id="X0XPP7"/>
<reference evidence="4" key="1">
    <citation type="journal article" date="2014" name="Front. Microbiol.">
        <title>High frequency of phylogenetically diverse reductive dehalogenase-homologous genes in deep subseafloor sedimentary metagenomes.</title>
        <authorList>
            <person name="Kawai M."/>
            <person name="Futagami T."/>
            <person name="Toyoda A."/>
            <person name="Takaki Y."/>
            <person name="Nishi S."/>
            <person name="Hori S."/>
            <person name="Arai W."/>
            <person name="Tsubouchi T."/>
            <person name="Morono Y."/>
            <person name="Uchiyama I."/>
            <person name="Ito T."/>
            <person name="Fujiyama A."/>
            <person name="Inagaki F."/>
            <person name="Takami H."/>
        </authorList>
    </citation>
    <scope>NUCLEOTIDE SEQUENCE</scope>
    <source>
        <strain evidence="4">Expedition CK06-06</strain>
    </source>
</reference>
<comment type="caution">
    <text evidence="4">The sequence shown here is derived from an EMBL/GenBank/DDBJ whole genome shotgun (WGS) entry which is preliminary data.</text>
</comment>
<dbReference type="GO" id="GO:0015074">
    <property type="term" value="P:DNA integration"/>
    <property type="evidence" value="ECO:0007669"/>
    <property type="project" value="UniProtKB-KW"/>
</dbReference>
<organism evidence="4">
    <name type="scientific">marine sediment metagenome</name>
    <dbReference type="NCBI Taxonomy" id="412755"/>
    <lineage>
        <taxon>unclassified sequences</taxon>
        <taxon>metagenomes</taxon>
        <taxon>ecological metagenomes</taxon>
    </lineage>
</organism>
<sequence>MTKIGHNEPPKTLDDFLIKDQNEKSTGRIKLTNTIIKKYLIKKYDAANDKYLPQTANDSEKIGLKVRANIGGSKSFYYKHDPKGKTINGKRHNSVFYHLGNFPEMSVDSARSLVDDLKHAIKLGQDPRSVLEERRKAKTLSEVIDLWKEKDLYKSTRFAASTIKDTEQRLMNWIDLKAYKPSTNKIIAANYNDLKIGFKRMIEITKSDLTAWHAAITKA</sequence>
<dbReference type="EMBL" id="BARS01041907">
    <property type="protein sequence ID" value="GAG37302.1"/>
    <property type="molecule type" value="Genomic_DNA"/>
</dbReference>
<dbReference type="PANTHER" id="PTHR30629:SF2">
    <property type="entry name" value="PROPHAGE INTEGRASE INTS-RELATED"/>
    <property type="match status" value="1"/>
</dbReference>
<evidence type="ECO:0000256" key="2">
    <source>
        <dbReference type="ARBA" id="ARBA00022908"/>
    </source>
</evidence>
<name>X0XPP7_9ZZZZ</name>
<evidence type="ECO:0000256" key="1">
    <source>
        <dbReference type="ARBA" id="ARBA00008857"/>
    </source>
</evidence>
<dbReference type="InterPro" id="IPR025166">
    <property type="entry name" value="Integrase_DNA_bind_dom"/>
</dbReference>
<feature type="domain" description="Integrase DNA-binding" evidence="3">
    <location>
        <begin position="31"/>
        <end position="129"/>
    </location>
</feature>
<evidence type="ECO:0000259" key="3">
    <source>
        <dbReference type="Pfam" id="PF13356"/>
    </source>
</evidence>
<feature type="non-terminal residue" evidence="4">
    <location>
        <position position="219"/>
    </location>
</feature>
<gene>
    <name evidence="4" type="ORF">S01H1_63651</name>
</gene>
<dbReference type="InterPro" id="IPR038488">
    <property type="entry name" value="Integrase_DNA-bd_sf"/>
</dbReference>
<comment type="similarity">
    <text evidence="1">Belongs to the 'phage' integrase family.</text>
</comment>
<evidence type="ECO:0000313" key="4">
    <source>
        <dbReference type="EMBL" id="GAG37302.1"/>
    </source>
</evidence>
<dbReference type="PANTHER" id="PTHR30629">
    <property type="entry name" value="PROPHAGE INTEGRASE"/>
    <property type="match status" value="1"/>
</dbReference>
<keyword evidence="2" id="KW-0229">DNA integration</keyword>
<proteinExistence type="inferred from homology"/>
<dbReference type="InterPro" id="IPR050808">
    <property type="entry name" value="Phage_Integrase"/>
</dbReference>
<accession>X0XPP7</accession>